<dbReference type="GeneID" id="37269973"/>
<proteinExistence type="predicted"/>
<feature type="region of interest" description="Disordered" evidence="2">
    <location>
        <begin position="281"/>
        <end position="356"/>
    </location>
</feature>
<dbReference type="STRING" id="58919.A0A316Z8F1"/>
<dbReference type="InterPro" id="IPR036612">
    <property type="entry name" value="KH_dom_type_1_sf"/>
</dbReference>
<feature type="region of interest" description="Disordered" evidence="2">
    <location>
        <begin position="40"/>
        <end position="64"/>
    </location>
</feature>
<reference evidence="5 6" key="1">
    <citation type="journal article" date="2018" name="Mol. Biol. Evol.">
        <title>Broad Genomic Sampling Reveals a Smut Pathogenic Ancestry of the Fungal Clade Ustilaginomycotina.</title>
        <authorList>
            <person name="Kijpornyongpan T."/>
            <person name="Mondo S.J."/>
            <person name="Barry K."/>
            <person name="Sandor L."/>
            <person name="Lee J."/>
            <person name="Lipzen A."/>
            <person name="Pangilinan J."/>
            <person name="LaButti K."/>
            <person name="Hainaut M."/>
            <person name="Henrissat B."/>
            <person name="Grigoriev I.V."/>
            <person name="Spatafora J.W."/>
            <person name="Aime M.C."/>
        </authorList>
    </citation>
    <scope>NUCLEOTIDE SEQUENCE [LARGE SCALE GENOMIC DNA]</scope>
    <source>
        <strain evidence="5 6">MCA 4186</strain>
    </source>
</reference>
<organism evidence="5 6">
    <name type="scientific">Tilletiopsis washingtonensis</name>
    <dbReference type="NCBI Taxonomy" id="58919"/>
    <lineage>
        <taxon>Eukaryota</taxon>
        <taxon>Fungi</taxon>
        <taxon>Dikarya</taxon>
        <taxon>Basidiomycota</taxon>
        <taxon>Ustilaginomycotina</taxon>
        <taxon>Exobasidiomycetes</taxon>
        <taxon>Entylomatales</taxon>
        <taxon>Entylomatales incertae sedis</taxon>
        <taxon>Tilletiopsis</taxon>
    </lineage>
</organism>
<dbReference type="PROSITE" id="PS50084">
    <property type="entry name" value="KH_TYPE_1"/>
    <property type="match status" value="1"/>
</dbReference>
<evidence type="ECO:0000259" key="3">
    <source>
        <dbReference type="Pfam" id="PF22675"/>
    </source>
</evidence>
<feature type="domain" description="KHDC4/BBP-like KH-domain type I" evidence="3">
    <location>
        <begin position="184"/>
        <end position="257"/>
    </location>
</feature>
<dbReference type="AlphaFoldDB" id="A0A316Z8F1"/>
<dbReference type="CDD" id="cd22385">
    <property type="entry name" value="KH-I_KHDC4_rpt1"/>
    <property type="match status" value="1"/>
</dbReference>
<dbReference type="GO" id="GO:0003723">
    <property type="term" value="F:RNA binding"/>
    <property type="evidence" value="ECO:0007669"/>
    <property type="project" value="UniProtKB-UniRule"/>
</dbReference>
<dbReference type="CDD" id="cd22386">
    <property type="entry name" value="KH-I_KHDC4_rpt2"/>
    <property type="match status" value="1"/>
</dbReference>
<accession>A0A316Z8F1</accession>
<dbReference type="Gene3D" id="3.30.1370.10">
    <property type="entry name" value="K Homology domain, type 1"/>
    <property type="match status" value="2"/>
</dbReference>
<protein>
    <recommendedName>
        <fullName evidence="7">K Homology domain-containing protein</fullName>
    </recommendedName>
</protein>
<dbReference type="GO" id="GO:0005634">
    <property type="term" value="C:nucleus"/>
    <property type="evidence" value="ECO:0007669"/>
    <property type="project" value="InterPro"/>
</dbReference>
<feature type="non-terminal residue" evidence="5">
    <location>
        <position position="1"/>
    </location>
</feature>
<feature type="compositionally biased region" description="Pro residues" evidence="2">
    <location>
        <begin position="310"/>
        <end position="343"/>
    </location>
</feature>
<evidence type="ECO:0000313" key="6">
    <source>
        <dbReference type="Proteomes" id="UP000245946"/>
    </source>
</evidence>
<evidence type="ECO:0008006" key="7">
    <source>
        <dbReference type="Google" id="ProtNLM"/>
    </source>
</evidence>
<keyword evidence="6" id="KW-1185">Reference proteome</keyword>
<dbReference type="InterPro" id="IPR056149">
    <property type="entry name" value="PRP5/DDX46/KHDC4_KH"/>
</dbReference>
<dbReference type="Pfam" id="PF22675">
    <property type="entry name" value="KH-I_KHDC4-BBP"/>
    <property type="match status" value="1"/>
</dbReference>
<dbReference type="SUPFAM" id="SSF54791">
    <property type="entry name" value="Eukaryotic type KH-domain (KH-domain type I)"/>
    <property type="match status" value="2"/>
</dbReference>
<dbReference type="EMBL" id="KZ819293">
    <property type="protein sequence ID" value="PWN97851.1"/>
    <property type="molecule type" value="Genomic_DNA"/>
</dbReference>
<evidence type="ECO:0000259" key="4">
    <source>
        <dbReference type="Pfam" id="PF23469"/>
    </source>
</evidence>
<dbReference type="Pfam" id="PF23469">
    <property type="entry name" value="KH_12"/>
    <property type="match status" value="1"/>
</dbReference>
<sequence>MSSRWDAPPASSPPAAASSDAAAAAAAAAARIAAQYSAAGAGAGAGSAGSPPRGGASGPPEHDAEFTFDIEINDQRNRYMLTKGQTQQQLLKDTGASVTTKGTWYPDKALATEADPPLYLHIAATSREILDKGIEAVRELMKQELPDLNQDPRVRREMERGAPRETERRKWPEAKIFIDLEPLRNFNVRAKVVGPGGLFVKYIQGETGTRVQIKGQGSGFMDSETGRESDERMHIAVAGPDEAMVQAGKVMAEDLLDAVRTEYGKAHAVLVQQGVWVPPFNGAGNAQPQQQQWQAPGAGANGLPAQPQGQAPPPPEEAAPPPPPEDAAPPPPSEPAPPPPAEPAPVVKKKTPEEEALDKYWNDYKKWEDSFKAYHGRLPSKEDGGQDLPAQYR</sequence>
<feature type="compositionally biased region" description="Low complexity" evidence="2">
    <location>
        <begin position="281"/>
        <end position="309"/>
    </location>
</feature>
<dbReference type="FunFam" id="3.30.1370.10:FF:000037">
    <property type="entry name" value="KH domain protein"/>
    <property type="match status" value="1"/>
</dbReference>
<feature type="region of interest" description="Disordered" evidence="2">
    <location>
        <begin position="1"/>
        <end position="22"/>
    </location>
</feature>
<evidence type="ECO:0000313" key="5">
    <source>
        <dbReference type="EMBL" id="PWN97851.1"/>
    </source>
</evidence>
<name>A0A316Z8F1_9BASI</name>
<feature type="domain" description="ATP-dependent RNA helicase PRP5/DDX46/KHDC4 KH" evidence="4">
    <location>
        <begin position="69"/>
        <end position="145"/>
    </location>
</feature>
<dbReference type="InterPro" id="IPR047889">
    <property type="entry name" value="KHDC4_KH-I_second"/>
</dbReference>
<dbReference type="PANTHER" id="PTHR15744">
    <property type="entry name" value="BLOM7"/>
    <property type="match status" value="1"/>
</dbReference>
<evidence type="ECO:0000256" key="2">
    <source>
        <dbReference type="SAM" id="MobiDB-lite"/>
    </source>
</evidence>
<feature type="compositionally biased region" description="Low complexity" evidence="2">
    <location>
        <begin position="7"/>
        <end position="22"/>
    </location>
</feature>
<keyword evidence="1" id="KW-0694">RNA-binding</keyword>
<dbReference type="RefSeq" id="XP_025598130.1">
    <property type="nucleotide sequence ID" value="XM_025742429.1"/>
</dbReference>
<evidence type="ECO:0000256" key="1">
    <source>
        <dbReference type="PROSITE-ProRule" id="PRU00117"/>
    </source>
</evidence>
<dbReference type="InterPro" id="IPR031121">
    <property type="entry name" value="RIK/BLOM7"/>
</dbReference>
<dbReference type="PANTHER" id="PTHR15744:SF0">
    <property type="entry name" value="KH HOMOLOGY DOMAIN-CONTAINING PROTEIN 4"/>
    <property type="match status" value="1"/>
</dbReference>
<dbReference type="InterPro" id="IPR047890">
    <property type="entry name" value="KHDC4_KH-I_first"/>
</dbReference>
<dbReference type="Proteomes" id="UP000245946">
    <property type="component" value="Unassembled WGS sequence"/>
</dbReference>
<gene>
    <name evidence="5" type="ORF">FA09DRAFT_330007</name>
</gene>
<dbReference type="OrthoDB" id="397265at2759"/>
<dbReference type="InterPro" id="IPR055256">
    <property type="entry name" value="KH_1_KHDC4/BBP-like"/>
</dbReference>